<evidence type="ECO:0000313" key="10">
    <source>
        <dbReference type="EMBL" id="RAL53871.1"/>
    </source>
</evidence>
<evidence type="ECO:0000313" key="11">
    <source>
        <dbReference type="Proteomes" id="UP000249390"/>
    </source>
</evidence>
<feature type="chain" id="PRO_5018765108" description="Cysteine protease" evidence="7">
    <location>
        <begin position="28"/>
        <end position="351"/>
    </location>
</feature>
<name>A0A328EBM1_9ASTE</name>
<dbReference type="InterPro" id="IPR013128">
    <property type="entry name" value="Peptidase_C1A"/>
</dbReference>
<dbReference type="InterPro" id="IPR013201">
    <property type="entry name" value="Prot_inhib_I29"/>
</dbReference>
<accession>A0A328EBM1</accession>
<evidence type="ECO:0000259" key="8">
    <source>
        <dbReference type="SMART" id="SM00645"/>
    </source>
</evidence>
<reference evidence="10 11" key="1">
    <citation type="submission" date="2018-06" db="EMBL/GenBank/DDBJ databases">
        <title>The Genome of Cuscuta australis (Dodder) Provides Insight into the Evolution of Plant Parasitism.</title>
        <authorList>
            <person name="Liu H."/>
        </authorList>
    </citation>
    <scope>NUCLEOTIDE SEQUENCE [LARGE SCALE GENOMIC DNA]</scope>
    <source>
        <strain evidence="11">cv. Yunnan</strain>
        <tissue evidence="10">Vines</tissue>
    </source>
</reference>
<dbReference type="CDD" id="cd02248">
    <property type="entry name" value="Peptidase_C1A"/>
    <property type="match status" value="1"/>
</dbReference>
<dbReference type="InterPro" id="IPR025661">
    <property type="entry name" value="Pept_asp_AS"/>
</dbReference>
<dbReference type="InterPro" id="IPR038765">
    <property type="entry name" value="Papain-like_cys_pep_sf"/>
</dbReference>
<evidence type="ECO:0000256" key="1">
    <source>
        <dbReference type="ARBA" id="ARBA00008455"/>
    </source>
</evidence>
<evidence type="ECO:0000256" key="3">
    <source>
        <dbReference type="ARBA" id="ARBA00022729"/>
    </source>
</evidence>
<feature type="signal peptide" evidence="7">
    <location>
        <begin position="1"/>
        <end position="27"/>
    </location>
</feature>
<evidence type="ECO:0000256" key="2">
    <source>
        <dbReference type="ARBA" id="ARBA00022670"/>
    </source>
</evidence>
<comment type="caution">
    <text evidence="10">The sequence shown here is derived from an EMBL/GenBank/DDBJ whole genome shotgun (WGS) entry which is preliminary data.</text>
</comment>
<sequence>MNSMRWNNKNIITVLAAIITVWASAAAAAARRSSAVDDGEMIKRYEQWMEQYGRAYSNETEKTQRFSVFRDNAIFIDSFNRAGNHSYSLAINEFADLTNDEFRSSRMGYVPPPPPVSGNATATPFIYENVTDLPPAVDWIKHGAVTPIKNQEQCGCCWAFSTVAATEGITKLTTGKLISLSEQQLVDCDRISHGCDGGWMEAGFKYITENRGITTEANYPYTKMQGPCQQSKASAAAARLGGFQIVPKNSEAELLKAVSRQPVSVSIDAAGQPMQFYAGGVFTAQCSTLINHAVTAVGYGTDPNGMKYWLLKNSWGPTWGERGFLRLLRDSGVPEGQCGVATQSSFPLPPK</sequence>
<keyword evidence="3 7" id="KW-0732">Signal</keyword>
<keyword evidence="6" id="KW-1015">Disulfide bond</keyword>
<gene>
    <name evidence="10" type="ORF">DM860_004342</name>
</gene>
<dbReference type="Pfam" id="PF00112">
    <property type="entry name" value="Peptidase_C1"/>
    <property type="match status" value="1"/>
</dbReference>
<dbReference type="Gene3D" id="3.90.70.10">
    <property type="entry name" value="Cysteine proteinases"/>
    <property type="match status" value="1"/>
</dbReference>
<dbReference type="EMBL" id="NQVE01000015">
    <property type="protein sequence ID" value="RAL53871.1"/>
    <property type="molecule type" value="Genomic_DNA"/>
</dbReference>
<dbReference type="PRINTS" id="PR00705">
    <property type="entry name" value="PAPAIN"/>
</dbReference>
<dbReference type="InterPro" id="IPR000169">
    <property type="entry name" value="Pept_cys_AS"/>
</dbReference>
<keyword evidence="11" id="KW-1185">Reference proteome</keyword>
<keyword evidence="2" id="KW-0645">Protease</keyword>
<dbReference type="Proteomes" id="UP000249390">
    <property type="component" value="Unassembled WGS sequence"/>
</dbReference>
<dbReference type="GO" id="GO:0006508">
    <property type="term" value="P:proteolysis"/>
    <property type="evidence" value="ECO:0007669"/>
    <property type="project" value="UniProtKB-KW"/>
</dbReference>
<protein>
    <recommendedName>
        <fullName evidence="12">Cysteine protease</fullName>
    </recommendedName>
</protein>
<dbReference type="PROSITE" id="PS00139">
    <property type="entry name" value="THIOL_PROTEASE_CYS"/>
    <property type="match status" value="1"/>
</dbReference>
<evidence type="ECO:0000256" key="4">
    <source>
        <dbReference type="ARBA" id="ARBA00022801"/>
    </source>
</evidence>
<dbReference type="PROSITE" id="PS00639">
    <property type="entry name" value="THIOL_PROTEASE_HIS"/>
    <property type="match status" value="1"/>
</dbReference>
<dbReference type="InterPro" id="IPR039417">
    <property type="entry name" value="Peptidase_C1A_papain-like"/>
</dbReference>
<dbReference type="InterPro" id="IPR025660">
    <property type="entry name" value="Pept_his_AS"/>
</dbReference>
<keyword evidence="4" id="KW-0378">Hydrolase</keyword>
<dbReference type="SMART" id="SM00645">
    <property type="entry name" value="Pept_C1"/>
    <property type="match status" value="1"/>
</dbReference>
<dbReference type="PANTHER" id="PTHR12411">
    <property type="entry name" value="CYSTEINE PROTEASE FAMILY C1-RELATED"/>
    <property type="match status" value="1"/>
</dbReference>
<feature type="domain" description="Cathepsin propeptide inhibitor" evidence="9">
    <location>
        <begin position="45"/>
        <end position="102"/>
    </location>
</feature>
<organism evidence="10 11">
    <name type="scientific">Cuscuta australis</name>
    <dbReference type="NCBI Taxonomy" id="267555"/>
    <lineage>
        <taxon>Eukaryota</taxon>
        <taxon>Viridiplantae</taxon>
        <taxon>Streptophyta</taxon>
        <taxon>Embryophyta</taxon>
        <taxon>Tracheophyta</taxon>
        <taxon>Spermatophyta</taxon>
        <taxon>Magnoliopsida</taxon>
        <taxon>eudicotyledons</taxon>
        <taxon>Gunneridae</taxon>
        <taxon>Pentapetalae</taxon>
        <taxon>asterids</taxon>
        <taxon>lamiids</taxon>
        <taxon>Solanales</taxon>
        <taxon>Convolvulaceae</taxon>
        <taxon>Cuscuteae</taxon>
        <taxon>Cuscuta</taxon>
        <taxon>Cuscuta subgen. Grammica</taxon>
        <taxon>Cuscuta sect. Cleistogrammica</taxon>
    </lineage>
</organism>
<dbReference type="AlphaFoldDB" id="A0A328EBM1"/>
<evidence type="ECO:0000259" key="9">
    <source>
        <dbReference type="SMART" id="SM00848"/>
    </source>
</evidence>
<dbReference type="SUPFAM" id="SSF54001">
    <property type="entry name" value="Cysteine proteinases"/>
    <property type="match status" value="1"/>
</dbReference>
<evidence type="ECO:0008006" key="12">
    <source>
        <dbReference type="Google" id="ProtNLM"/>
    </source>
</evidence>
<proteinExistence type="inferred from homology"/>
<dbReference type="FunFam" id="3.90.70.10:FF:000023">
    <property type="entry name" value="Senescence-specific cysteine protease SAG39"/>
    <property type="match status" value="1"/>
</dbReference>
<feature type="domain" description="Peptidase C1A papain C-terminal" evidence="8">
    <location>
        <begin position="133"/>
        <end position="348"/>
    </location>
</feature>
<dbReference type="InterPro" id="IPR000668">
    <property type="entry name" value="Peptidase_C1A_C"/>
</dbReference>
<dbReference type="SMART" id="SM00848">
    <property type="entry name" value="Inhibitor_I29"/>
    <property type="match status" value="1"/>
</dbReference>
<evidence type="ECO:0000256" key="6">
    <source>
        <dbReference type="ARBA" id="ARBA00023157"/>
    </source>
</evidence>
<dbReference type="GO" id="GO:0008234">
    <property type="term" value="F:cysteine-type peptidase activity"/>
    <property type="evidence" value="ECO:0007669"/>
    <property type="project" value="UniProtKB-KW"/>
</dbReference>
<evidence type="ECO:0000256" key="7">
    <source>
        <dbReference type="SAM" id="SignalP"/>
    </source>
</evidence>
<dbReference type="Pfam" id="PF08246">
    <property type="entry name" value="Inhibitor_I29"/>
    <property type="match status" value="1"/>
</dbReference>
<dbReference type="PROSITE" id="PS00640">
    <property type="entry name" value="THIOL_PROTEASE_ASN"/>
    <property type="match status" value="1"/>
</dbReference>
<keyword evidence="5" id="KW-0788">Thiol protease</keyword>
<comment type="similarity">
    <text evidence="1">Belongs to the peptidase C1 family.</text>
</comment>
<evidence type="ECO:0000256" key="5">
    <source>
        <dbReference type="ARBA" id="ARBA00022807"/>
    </source>
</evidence>